<keyword evidence="10 16" id="KW-0418">Kinase</keyword>
<keyword evidence="12 16" id="KW-0630">Potassium</keyword>
<evidence type="ECO:0000256" key="11">
    <source>
        <dbReference type="ARBA" id="ARBA00022840"/>
    </source>
</evidence>
<evidence type="ECO:0000256" key="16">
    <source>
        <dbReference type="HAMAP-Rule" id="MF_01274"/>
    </source>
</evidence>
<dbReference type="UniPathway" id="UPA00241">
    <property type="reaction ID" value="UER00352"/>
</dbReference>
<evidence type="ECO:0000256" key="12">
    <source>
        <dbReference type="ARBA" id="ARBA00022958"/>
    </source>
</evidence>
<evidence type="ECO:0000313" key="17">
    <source>
        <dbReference type="EMBL" id="AFS53356.1"/>
    </source>
</evidence>
<keyword evidence="9 16" id="KW-0547">Nucleotide-binding</keyword>
<evidence type="ECO:0000256" key="10">
    <source>
        <dbReference type="ARBA" id="ARBA00022777"/>
    </source>
</evidence>
<feature type="binding site" evidence="16">
    <location>
        <position position="183"/>
    </location>
    <ligand>
        <name>substrate</name>
    </ligand>
</feature>
<dbReference type="GO" id="GO:0005524">
    <property type="term" value="F:ATP binding"/>
    <property type="evidence" value="ECO:0007669"/>
    <property type="project" value="UniProtKB-UniRule"/>
</dbReference>
<comment type="subcellular location">
    <subcellularLocation>
        <location evidence="3 16">Cytoplasm</location>
    </subcellularLocation>
</comment>
<dbReference type="Pfam" id="PF03309">
    <property type="entry name" value="Pan_kinase"/>
    <property type="match status" value="1"/>
</dbReference>
<organism evidence="17 18">
    <name type="scientific">Leptospirillum ferriphilum (strain ML-04)</name>
    <dbReference type="NCBI Taxonomy" id="1048260"/>
    <lineage>
        <taxon>Bacteria</taxon>
        <taxon>Pseudomonadati</taxon>
        <taxon>Nitrospirota</taxon>
        <taxon>Nitrospiria</taxon>
        <taxon>Nitrospirales</taxon>
        <taxon>Nitrospiraceae</taxon>
        <taxon>Leptospirillum</taxon>
    </lineage>
</organism>
<feature type="binding site" evidence="16">
    <location>
        <begin position="104"/>
        <end position="107"/>
    </location>
    <ligand>
        <name>substrate</name>
    </ligand>
</feature>
<dbReference type="CDD" id="cd24015">
    <property type="entry name" value="ASKHA_NBD_PanK-III"/>
    <property type="match status" value="1"/>
</dbReference>
<comment type="subunit">
    <text evidence="5 16">Homodimer.</text>
</comment>
<dbReference type="InterPro" id="IPR043129">
    <property type="entry name" value="ATPase_NBD"/>
</dbReference>
<protein>
    <recommendedName>
        <fullName evidence="15 16">Type III pantothenate kinase</fullName>
        <ecNumber evidence="6 16">2.7.1.33</ecNumber>
    </recommendedName>
    <alternativeName>
        <fullName evidence="16">PanK-III</fullName>
    </alternativeName>
    <alternativeName>
        <fullName evidence="16">Pantothenic acid kinase</fullName>
    </alternativeName>
</protein>
<dbReference type="RefSeq" id="WP_014960866.1">
    <property type="nucleotide sequence ID" value="NC_018649.1"/>
</dbReference>
<dbReference type="PANTHER" id="PTHR34265">
    <property type="entry name" value="TYPE III PANTOTHENATE KINASE"/>
    <property type="match status" value="1"/>
</dbReference>
<evidence type="ECO:0000256" key="13">
    <source>
        <dbReference type="ARBA" id="ARBA00022993"/>
    </source>
</evidence>
<evidence type="ECO:0000256" key="8">
    <source>
        <dbReference type="ARBA" id="ARBA00022679"/>
    </source>
</evidence>
<feature type="binding site" evidence="16">
    <location>
        <position position="97"/>
    </location>
    <ligand>
        <name>substrate</name>
    </ligand>
</feature>
<dbReference type="PATRIC" id="fig|1048260.3.peg.1228"/>
<dbReference type="PANTHER" id="PTHR34265:SF1">
    <property type="entry name" value="TYPE III PANTOTHENATE KINASE"/>
    <property type="match status" value="1"/>
</dbReference>
<evidence type="ECO:0000313" key="18">
    <source>
        <dbReference type="Proteomes" id="UP000006177"/>
    </source>
</evidence>
<dbReference type="EMBL" id="CP002919">
    <property type="protein sequence ID" value="AFS53356.1"/>
    <property type="molecule type" value="Genomic_DNA"/>
</dbReference>
<accession>J9ZB56</accession>
<keyword evidence="8 16" id="KW-0808">Transferase</keyword>
<feature type="binding site" evidence="16">
    <location>
        <position position="130"/>
    </location>
    <ligand>
        <name>K(+)</name>
        <dbReference type="ChEBI" id="CHEBI:29103"/>
    </ligand>
</feature>
<keyword evidence="13 16" id="KW-0173">Coenzyme A biosynthesis</keyword>
<keyword evidence="7 16" id="KW-0963">Cytoplasm</keyword>
<proteinExistence type="inferred from homology"/>
<dbReference type="NCBIfam" id="TIGR00671">
    <property type="entry name" value="baf"/>
    <property type="match status" value="1"/>
</dbReference>
<evidence type="ECO:0000256" key="1">
    <source>
        <dbReference type="ARBA" id="ARBA00001206"/>
    </source>
</evidence>
<feature type="binding site" evidence="16">
    <location>
        <position position="133"/>
    </location>
    <ligand>
        <name>ATP</name>
        <dbReference type="ChEBI" id="CHEBI:30616"/>
    </ligand>
</feature>
<sequence>MMITVKLGVSRVSVALHDASGRIRSLLVRKTPRKALSPAEWKNHLALPPVFWEKDCPVGIVSVVPAFTAGLEKALSGPEKRRIVLLDRSSWGLKILYTPPSSLGLDRLAASRGAMERFPDLEGRTYVVADFGTHTVLTVVDGRSVLGGSIALGIGPQLETISQRLVLGKVPLTFPKKPLGETTLESLTSGVILGTVRGVEGLVGEMEESLGKRMMLVLTGGFARYVRPLIQRECYVDRHLIHRGTWRVAQEAGQKDKGRV</sequence>
<dbReference type="EC" id="2.7.1.33" evidence="6 16"/>
<gene>
    <name evidence="16" type="primary">coaX</name>
    <name evidence="17" type="ordered locus">LFML04_1126</name>
</gene>
<feature type="active site" description="Proton acceptor" evidence="16">
    <location>
        <position position="106"/>
    </location>
</feature>
<evidence type="ECO:0000256" key="5">
    <source>
        <dbReference type="ARBA" id="ARBA00011738"/>
    </source>
</evidence>
<comment type="cofactor">
    <cofactor evidence="16">
        <name>NH4(+)</name>
        <dbReference type="ChEBI" id="CHEBI:28938"/>
    </cofactor>
    <cofactor evidence="16">
        <name>K(+)</name>
        <dbReference type="ChEBI" id="CHEBI:29103"/>
    </cofactor>
    <text evidence="16">A monovalent cation. Ammonium or potassium.</text>
</comment>
<dbReference type="STRING" id="1048260.LFML04_1126"/>
<evidence type="ECO:0000256" key="9">
    <source>
        <dbReference type="ARBA" id="ARBA00022741"/>
    </source>
</evidence>
<dbReference type="HAMAP" id="MF_01274">
    <property type="entry name" value="Pantothen_kinase_3"/>
    <property type="match status" value="1"/>
</dbReference>
<dbReference type="InterPro" id="IPR004619">
    <property type="entry name" value="Type_III_PanK"/>
</dbReference>
<comment type="catalytic activity">
    <reaction evidence="1 16">
        <text>(R)-pantothenate + ATP = (R)-4'-phosphopantothenate + ADP + H(+)</text>
        <dbReference type="Rhea" id="RHEA:16373"/>
        <dbReference type="ChEBI" id="CHEBI:10986"/>
        <dbReference type="ChEBI" id="CHEBI:15378"/>
        <dbReference type="ChEBI" id="CHEBI:29032"/>
        <dbReference type="ChEBI" id="CHEBI:30616"/>
        <dbReference type="ChEBI" id="CHEBI:456216"/>
        <dbReference type="EC" id="2.7.1.33"/>
    </reaction>
</comment>
<dbReference type="SUPFAM" id="SSF53067">
    <property type="entry name" value="Actin-like ATPase domain"/>
    <property type="match status" value="2"/>
</dbReference>
<comment type="cofactor">
    <cofactor evidence="2">
        <name>K(+)</name>
        <dbReference type="ChEBI" id="CHEBI:29103"/>
    </cofactor>
</comment>
<comment type="function">
    <text evidence="16">Catalyzes the phosphorylation of pantothenate (Pan), the first step in CoA biosynthesis.</text>
</comment>
<dbReference type="GO" id="GO:0004594">
    <property type="term" value="F:pantothenate kinase activity"/>
    <property type="evidence" value="ECO:0007669"/>
    <property type="project" value="UniProtKB-UniRule"/>
</dbReference>
<dbReference type="GO" id="GO:0015937">
    <property type="term" value="P:coenzyme A biosynthetic process"/>
    <property type="evidence" value="ECO:0007669"/>
    <property type="project" value="UniProtKB-UniRule"/>
</dbReference>
<evidence type="ECO:0000256" key="7">
    <source>
        <dbReference type="ARBA" id="ARBA00022490"/>
    </source>
</evidence>
<evidence type="ECO:0000256" key="3">
    <source>
        <dbReference type="ARBA" id="ARBA00004496"/>
    </source>
</evidence>
<name>J9ZB56_LEPFM</name>
<comment type="similarity">
    <text evidence="14 16">Belongs to the type III pantothenate kinase family.</text>
</comment>
<keyword evidence="11 16" id="KW-0067">ATP-binding</keyword>
<evidence type="ECO:0000256" key="4">
    <source>
        <dbReference type="ARBA" id="ARBA00005225"/>
    </source>
</evidence>
<dbReference type="AlphaFoldDB" id="J9ZB56"/>
<feature type="binding site" evidence="16">
    <location>
        <begin position="6"/>
        <end position="13"/>
    </location>
    <ligand>
        <name>ATP</name>
        <dbReference type="ChEBI" id="CHEBI:30616"/>
    </ligand>
</feature>
<evidence type="ECO:0000256" key="6">
    <source>
        <dbReference type="ARBA" id="ARBA00012102"/>
    </source>
</evidence>
<evidence type="ECO:0000256" key="15">
    <source>
        <dbReference type="ARBA" id="ARBA00040883"/>
    </source>
</evidence>
<keyword evidence="16" id="KW-0479">Metal-binding</keyword>
<dbReference type="GO" id="GO:0005737">
    <property type="term" value="C:cytoplasm"/>
    <property type="evidence" value="ECO:0007669"/>
    <property type="project" value="UniProtKB-SubCell"/>
</dbReference>
<comment type="pathway">
    <text evidence="4 16">Cofactor biosynthesis; coenzyme A biosynthesis; CoA from (R)-pantothenate: step 1/5.</text>
</comment>
<dbReference type="Gene3D" id="3.30.420.40">
    <property type="match status" value="1"/>
</dbReference>
<dbReference type="GO" id="GO:0046872">
    <property type="term" value="F:metal ion binding"/>
    <property type="evidence" value="ECO:0007669"/>
    <property type="project" value="UniProtKB-KW"/>
</dbReference>
<evidence type="ECO:0000256" key="2">
    <source>
        <dbReference type="ARBA" id="ARBA00001958"/>
    </source>
</evidence>
<reference evidence="17 18" key="1">
    <citation type="journal article" date="2011" name="J. Microbiol.">
        <title>Complete genome of Leptospirillum ferriphilum ML-04 provides insight into its physiology and environmental adaptation.</title>
        <authorList>
            <person name="Mi S."/>
            <person name="Song J."/>
            <person name="Lin J."/>
            <person name="Che Y."/>
            <person name="Zheng H."/>
            <person name="Lin J."/>
        </authorList>
    </citation>
    <scope>NUCLEOTIDE SEQUENCE [LARGE SCALE GENOMIC DNA]</scope>
    <source>
        <strain evidence="17 18">ML-04</strain>
    </source>
</reference>
<dbReference type="Proteomes" id="UP000006177">
    <property type="component" value="Chromosome"/>
</dbReference>
<dbReference type="KEGG" id="lfi:LFML04_1126"/>
<evidence type="ECO:0000256" key="14">
    <source>
        <dbReference type="ARBA" id="ARBA00038036"/>
    </source>
</evidence>
<dbReference type="HOGENOM" id="CLU_1072808_0_0_0"/>